<dbReference type="PANTHER" id="PTHR42771">
    <property type="entry name" value="IRON(3+)-HYDROXAMATE IMPORT ATP-BINDING PROTEIN FHUC"/>
    <property type="match status" value="1"/>
</dbReference>
<dbReference type="Pfam" id="PF00005">
    <property type="entry name" value="ABC_tran"/>
    <property type="match status" value="1"/>
</dbReference>
<evidence type="ECO:0000256" key="6">
    <source>
        <dbReference type="ARBA" id="ARBA00022840"/>
    </source>
</evidence>
<keyword evidence="6 11" id="KW-0067">ATP-binding</keyword>
<dbReference type="RefSeq" id="WP_189644062.1">
    <property type="nucleotide sequence ID" value="NZ_BNAL01000050.1"/>
</dbReference>
<keyword evidence="8" id="KW-0406">Ion transport</keyword>
<keyword evidence="9" id="KW-0472">Membrane</keyword>
<name>A0ABQ3KCQ8_9DEIO</name>
<keyword evidence="7" id="KW-0408">Iron</keyword>
<dbReference type="InterPro" id="IPR051535">
    <property type="entry name" value="Siderophore_ABC-ATPase"/>
</dbReference>
<dbReference type="InterPro" id="IPR017871">
    <property type="entry name" value="ABC_transporter-like_CS"/>
</dbReference>
<evidence type="ECO:0000256" key="4">
    <source>
        <dbReference type="ARBA" id="ARBA00022496"/>
    </source>
</evidence>
<feature type="domain" description="ABC transporter" evidence="10">
    <location>
        <begin position="10"/>
        <end position="246"/>
    </location>
</feature>
<evidence type="ECO:0000256" key="3">
    <source>
        <dbReference type="ARBA" id="ARBA00022475"/>
    </source>
</evidence>
<dbReference type="InterPro" id="IPR027417">
    <property type="entry name" value="P-loop_NTPase"/>
</dbReference>
<evidence type="ECO:0000256" key="9">
    <source>
        <dbReference type="ARBA" id="ARBA00023136"/>
    </source>
</evidence>
<dbReference type="Gene3D" id="3.40.50.300">
    <property type="entry name" value="P-loop containing nucleotide triphosphate hydrolases"/>
    <property type="match status" value="1"/>
</dbReference>
<evidence type="ECO:0000259" key="10">
    <source>
        <dbReference type="PROSITE" id="PS50893"/>
    </source>
</evidence>
<keyword evidence="3" id="KW-1003">Cell membrane</keyword>
<accession>A0ABQ3KCQ8</accession>
<proteinExistence type="predicted"/>
<dbReference type="PROSITE" id="PS50893">
    <property type="entry name" value="ABC_TRANSPORTER_2"/>
    <property type="match status" value="1"/>
</dbReference>
<dbReference type="Proteomes" id="UP000632154">
    <property type="component" value="Unassembled WGS sequence"/>
</dbReference>
<evidence type="ECO:0000313" key="11">
    <source>
        <dbReference type="EMBL" id="GHG11444.1"/>
    </source>
</evidence>
<evidence type="ECO:0000256" key="5">
    <source>
        <dbReference type="ARBA" id="ARBA00022741"/>
    </source>
</evidence>
<comment type="subcellular location">
    <subcellularLocation>
        <location evidence="1">Cell membrane</location>
        <topology evidence="1">Peripheral membrane protein</topology>
    </subcellularLocation>
</comment>
<gene>
    <name evidence="11" type="ORF">GCM10017783_24710</name>
</gene>
<organism evidence="11 12">
    <name type="scientific">Deinococcus piscis</name>
    <dbReference type="NCBI Taxonomy" id="394230"/>
    <lineage>
        <taxon>Bacteria</taxon>
        <taxon>Thermotogati</taxon>
        <taxon>Deinococcota</taxon>
        <taxon>Deinococci</taxon>
        <taxon>Deinococcales</taxon>
        <taxon>Deinococcaceae</taxon>
        <taxon>Deinococcus</taxon>
    </lineage>
</organism>
<keyword evidence="5" id="KW-0547">Nucleotide-binding</keyword>
<dbReference type="InterPro" id="IPR003439">
    <property type="entry name" value="ABC_transporter-like_ATP-bd"/>
</dbReference>
<keyword evidence="4" id="KW-0410">Iron transport</keyword>
<dbReference type="PANTHER" id="PTHR42771:SF2">
    <property type="entry name" value="IRON(3+)-HYDROXAMATE IMPORT ATP-BINDING PROTEIN FHUC"/>
    <property type="match status" value="1"/>
</dbReference>
<evidence type="ECO:0000256" key="2">
    <source>
        <dbReference type="ARBA" id="ARBA00022448"/>
    </source>
</evidence>
<evidence type="ECO:0000256" key="8">
    <source>
        <dbReference type="ARBA" id="ARBA00023065"/>
    </source>
</evidence>
<comment type="caution">
    <text evidence="11">The sequence shown here is derived from an EMBL/GenBank/DDBJ whole genome shotgun (WGS) entry which is preliminary data.</text>
</comment>
<keyword evidence="2" id="KW-0813">Transport</keyword>
<dbReference type="InterPro" id="IPR003593">
    <property type="entry name" value="AAA+_ATPase"/>
</dbReference>
<keyword evidence="12" id="KW-1185">Reference proteome</keyword>
<evidence type="ECO:0000313" key="12">
    <source>
        <dbReference type="Proteomes" id="UP000632154"/>
    </source>
</evidence>
<reference evidence="12" key="1">
    <citation type="journal article" date="2019" name="Int. J. Syst. Evol. Microbiol.">
        <title>The Global Catalogue of Microorganisms (GCM) 10K type strain sequencing project: providing services to taxonomists for standard genome sequencing and annotation.</title>
        <authorList>
            <consortium name="The Broad Institute Genomics Platform"/>
            <consortium name="The Broad Institute Genome Sequencing Center for Infectious Disease"/>
            <person name="Wu L."/>
            <person name="Ma J."/>
        </authorList>
    </citation>
    <scope>NUCLEOTIDE SEQUENCE [LARGE SCALE GENOMIC DNA]</scope>
    <source>
        <strain evidence="12">CGMCC 1.18439</strain>
    </source>
</reference>
<dbReference type="EMBL" id="BNAL01000050">
    <property type="protein sequence ID" value="GHG11444.1"/>
    <property type="molecule type" value="Genomic_DNA"/>
</dbReference>
<dbReference type="SMART" id="SM00382">
    <property type="entry name" value="AAA"/>
    <property type="match status" value="1"/>
</dbReference>
<evidence type="ECO:0000256" key="7">
    <source>
        <dbReference type="ARBA" id="ARBA00023004"/>
    </source>
</evidence>
<dbReference type="GO" id="GO:0005524">
    <property type="term" value="F:ATP binding"/>
    <property type="evidence" value="ECO:0007669"/>
    <property type="project" value="UniProtKB-KW"/>
</dbReference>
<protein>
    <submittedName>
        <fullName evidence="11">Iron-dicitrate ABC transporter ATP-binding protein</fullName>
    </submittedName>
</protein>
<sequence>MTEPIPPRPLEASHLTLGYGEQAILSDLNFALRGGAVTSLVGANGCGKSTLLRALSRLLAPSGGSVMLDGQDLHRLNAKEVARRLAILPQGPVAPEGLTVEQLVWFGRHPHQGFLGGRSEADRAQVAWAMSQTGMTAFAGRPLEALSGGQRQRAWIAMSLAQSTPVLLLDEPTTYLDLSHQLEVLELVQRLNREQGKTVVMVLHDLNQAVRYSDELVAVQGGRVYAQGDPAELMTPELLRDVFGLKAHVLQDPDTGRPHIIPYAVARVLPPQAGGLGSPEFMSQTGP</sequence>
<dbReference type="SUPFAM" id="SSF52540">
    <property type="entry name" value="P-loop containing nucleoside triphosphate hydrolases"/>
    <property type="match status" value="1"/>
</dbReference>
<dbReference type="PROSITE" id="PS00211">
    <property type="entry name" value="ABC_TRANSPORTER_1"/>
    <property type="match status" value="1"/>
</dbReference>
<dbReference type="CDD" id="cd03214">
    <property type="entry name" value="ABC_Iron-Siderophores_B12_Hemin"/>
    <property type="match status" value="1"/>
</dbReference>
<evidence type="ECO:0000256" key="1">
    <source>
        <dbReference type="ARBA" id="ARBA00004202"/>
    </source>
</evidence>